<gene>
    <name evidence="1" type="ORF">L1987_54824</name>
</gene>
<dbReference type="Proteomes" id="UP001056120">
    <property type="component" value="Linkage Group LG18"/>
</dbReference>
<organism evidence="1 2">
    <name type="scientific">Smallanthus sonchifolius</name>
    <dbReference type="NCBI Taxonomy" id="185202"/>
    <lineage>
        <taxon>Eukaryota</taxon>
        <taxon>Viridiplantae</taxon>
        <taxon>Streptophyta</taxon>
        <taxon>Embryophyta</taxon>
        <taxon>Tracheophyta</taxon>
        <taxon>Spermatophyta</taxon>
        <taxon>Magnoliopsida</taxon>
        <taxon>eudicotyledons</taxon>
        <taxon>Gunneridae</taxon>
        <taxon>Pentapetalae</taxon>
        <taxon>asterids</taxon>
        <taxon>campanulids</taxon>
        <taxon>Asterales</taxon>
        <taxon>Asteraceae</taxon>
        <taxon>Asteroideae</taxon>
        <taxon>Heliantheae alliance</taxon>
        <taxon>Millerieae</taxon>
        <taxon>Smallanthus</taxon>
    </lineage>
</organism>
<sequence>MHVLSKLSVYSASPRYTKTRTRSLTVHERLVFWESVLALPHGTRREVSNPSRYPSYSEYEDEDSHHPQLGSQHENWNEEEEWYDLNHEEAFPPHDRRRNIDGWVQPPPRAEYGFPPRNHHQGYMGIVERENRGNAFEIRPGCLGILPHFYGRATEEPYTHLFEYEATCWTIGGHGFTTDEVKLVLFQFSLKDRAKQWFLFLPSESIATWAELQQQFLDEYFPPHKTMRPELLYEISSNNQGILSMWHLKDSSSCFETAHTMGYRSGSSYMPSMMYYYLRM</sequence>
<proteinExistence type="predicted"/>
<evidence type="ECO:0000313" key="2">
    <source>
        <dbReference type="Proteomes" id="UP001056120"/>
    </source>
</evidence>
<comment type="caution">
    <text evidence="1">The sequence shown here is derived from an EMBL/GenBank/DDBJ whole genome shotgun (WGS) entry which is preliminary data.</text>
</comment>
<keyword evidence="2" id="KW-1185">Reference proteome</keyword>
<accession>A0ACB9E8J7</accession>
<dbReference type="EMBL" id="CM042035">
    <property type="protein sequence ID" value="KAI3755031.1"/>
    <property type="molecule type" value="Genomic_DNA"/>
</dbReference>
<reference evidence="2" key="1">
    <citation type="journal article" date="2022" name="Mol. Ecol. Resour.">
        <title>The genomes of chicory, endive, great burdock and yacon provide insights into Asteraceae palaeo-polyploidization history and plant inulin production.</title>
        <authorList>
            <person name="Fan W."/>
            <person name="Wang S."/>
            <person name="Wang H."/>
            <person name="Wang A."/>
            <person name="Jiang F."/>
            <person name="Liu H."/>
            <person name="Zhao H."/>
            <person name="Xu D."/>
            <person name="Zhang Y."/>
        </authorList>
    </citation>
    <scope>NUCLEOTIDE SEQUENCE [LARGE SCALE GENOMIC DNA]</scope>
    <source>
        <strain evidence="2">cv. Yunnan</strain>
    </source>
</reference>
<name>A0ACB9E8J7_9ASTR</name>
<reference evidence="1 2" key="2">
    <citation type="journal article" date="2022" name="Mol. Ecol. Resour.">
        <title>The genomes of chicory, endive, great burdock and yacon provide insights into Asteraceae paleo-polyploidization history and plant inulin production.</title>
        <authorList>
            <person name="Fan W."/>
            <person name="Wang S."/>
            <person name="Wang H."/>
            <person name="Wang A."/>
            <person name="Jiang F."/>
            <person name="Liu H."/>
            <person name="Zhao H."/>
            <person name="Xu D."/>
            <person name="Zhang Y."/>
        </authorList>
    </citation>
    <scope>NUCLEOTIDE SEQUENCE [LARGE SCALE GENOMIC DNA]</scope>
    <source>
        <strain evidence="2">cv. Yunnan</strain>
        <tissue evidence="1">Leaves</tissue>
    </source>
</reference>
<evidence type="ECO:0000313" key="1">
    <source>
        <dbReference type="EMBL" id="KAI3755031.1"/>
    </source>
</evidence>
<protein>
    <submittedName>
        <fullName evidence="1">Uncharacterized protein</fullName>
    </submittedName>
</protein>